<organism evidence="3 4">
    <name type="scientific">Hapsidospora chrysogenum (strain ATCC 11550 / CBS 779.69 / DSM 880 / IAM 14645 / JCM 23072 / IMI 49137)</name>
    <name type="common">Acremonium chrysogenum</name>
    <dbReference type="NCBI Taxonomy" id="857340"/>
    <lineage>
        <taxon>Eukaryota</taxon>
        <taxon>Fungi</taxon>
        <taxon>Dikarya</taxon>
        <taxon>Ascomycota</taxon>
        <taxon>Pezizomycotina</taxon>
        <taxon>Sordariomycetes</taxon>
        <taxon>Hypocreomycetidae</taxon>
        <taxon>Hypocreales</taxon>
        <taxon>Bionectriaceae</taxon>
        <taxon>Hapsidospora</taxon>
    </lineage>
</organism>
<dbReference type="OrthoDB" id="2589563at2759"/>
<comment type="caution">
    <text evidence="3">The sequence shown here is derived from an EMBL/GenBank/DDBJ whole genome shotgun (WGS) entry which is preliminary data.</text>
</comment>
<proteinExistence type="predicted"/>
<feature type="transmembrane region" description="Helical" evidence="2">
    <location>
        <begin position="267"/>
        <end position="286"/>
    </location>
</feature>
<evidence type="ECO:0000313" key="3">
    <source>
        <dbReference type="EMBL" id="KFH47128.1"/>
    </source>
</evidence>
<dbReference type="HOGENOM" id="CLU_027163_2_0_1"/>
<feature type="transmembrane region" description="Helical" evidence="2">
    <location>
        <begin position="344"/>
        <end position="364"/>
    </location>
</feature>
<accession>A0A086TCP6</accession>
<keyword evidence="2" id="KW-0472">Membrane</keyword>
<dbReference type="GO" id="GO:0000324">
    <property type="term" value="C:fungal-type vacuole"/>
    <property type="evidence" value="ECO:0007669"/>
    <property type="project" value="TreeGrafter"/>
</dbReference>
<keyword evidence="2" id="KW-0812">Transmembrane</keyword>
<dbReference type="PANTHER" id="PTHR36819:SF1">
    <property type="entry name" value="REGULATOR OF PHOSPHOLIPASE D SRF1"/>
    <property type="match status" value="1"/>
</dbReference>
<feature type="region of interest" description="Disordered" evidence="1">
    <location>
        <begin position="1"/>
        <end position="47"/>
    </location>
</feature>
<feature type="transmembrane region" description="Helical" evidence="2">
    <location>
        <begin position="306"/>
        <end position="324"/>
    </location>
</feature>
<feature type="compositionally biased region" description="Basic and acidic residues" evidence="1">
    <location>
        <begin position="83"/>
        <end position="104"/>
    </location>
</feature>
<reference evidence="4" key="1">
    <citation type="journal article" date="2014" name="Genome Announc.">
        <title>Genome sequence and annotation of Acremonium chrysogenum, producer of the beta-lactam antibiotic cephalosporin C.</title>
        <authorList>
            <person name="Terfehr D."/>
            <person name="Dahlmann T.A."/>
            <person name="Specht T."/>
            <person name="Zadra I."/>
            <person name="Kuernsteiner H."/>
            <person name="Kueck U."/>
        </authorList>
    </citation>
    <scope>NUCLEOTIDE SEQUENCE [LARGE SCALE GENOMIC DNA]</scope>
    <source>
        <strain evidence="4">ATCC 11550 / CBS 779.69 / DSM 880 / IAM 14645 / JCM 23072 / IMI 49137</strain>
    </source>
</reference>
<evidence type="ECO:0000256" key="1">
    <source>
        <dbReference type="SAM" id="MobiDB-lite"/>
    </source>
</evidence>
<name>A0A086TCP6_HAPC1</name>
<feature type="region of interest" description="Disordered" evidence="1">
    <location>
        <begin position="64"/>
        <end position="105"/>
    </location>
</feature>
<evidence type="ECO:0000256" key="2">
    <source>
        <dbReference type="SAM" id="Phobius"/>
    </source>
</evidence>
<dbReference type="EMBL" id="JPKY01000012">
    <property type="protein sequence ID" value="KFH47128.1"/>
    <property type="molecule type" value="Genomic_DNA"/>
</dbReference>
<feature type="compositionally biased region" description="Basic residues" evidence="1">
    <location>
        <begin position="33"/>
        <end position="45"/>
    </location>
</feature>
<dbReference type="InterPro" id="IPR037737">
    <property type="entry name" value="Srf1"/>
</dbReference>
<gene>
    <name evidence="3" type="ORF">ACRE_019900</name>
</gene>
<keyword evidence="2" id="KW-1133">Transmembrane helix</keyword>
<keyword evidence="4" id="KW-1185">Reference proteome</keyword>
<evidence type="ECO:0000313" key="4">
    <source>
        <dbReference type="Proteomes" id="UP000029964"/>
    </source>
</evidence>
<dbReference type="PANTHER" id="PTHR36819">
    <property type="entry name" value="REGULATOR OF PHOSPHOLIPASE D SRF1"/>
    <property type="match status" value="1"/>
</dbReference>
<dbReference type="GO" id="GO:0071944">
    <property type="term" value="C:cell periphery"/>
    <property type="evidence" value="ECO:0007669"/>
    <property type="project" value="TreeGrafter"/>
</dbReference>
<sequence>MTPPSPPSRSGGRSSSTDAPHSVSSASTAPNAAHHHHHAAPRLRAPRTLPPWIDSYEVKYGPVDPDQLQLLRPPPTVPAHHNASPDETQRRVSKDGYVDWDDPKLGPAQDIRGRIPHLLRYGRASMRGRKWDHLRSAEPVIVPGYAPIIGRHAADVGWHDFIHSSAYGPVPGEESEVVDYSYLEKLQPNFSSPPNGAFNPLQSRASRRKRTLAPYRRVWNLIMRHSLSPLLFRLIVLLTSIVALGISGRIFVLEDNEDRDSAERTQSLVAIVVDCVACPYIGYMIWDEYTGKPLGLRSGVSKISLIMLDLFFIIFKSASTALAFESLSYHNVTETTVRQLAKALATFMLVGLMAWTMNFTVNIFRTVERLGGGEDDDRRG</sequence>
<dbReference type="AlphaFoldDB" id="A0A086TCP6"/>
<dbReference type="Proteomes" id="UP000029964">
    <property type="component" value="Unassembled WGS sequence"/>
</dbReference>
<protein>
    <submittedName>
        <fullName evidence="3">Regulator of phospholipase D-like protein</fullName>
    </submittedName>
</protein>
<feature type="transmembrane region" description="Helical" evidence="2">
    <location>
        <begin position="230"/>
        <end position="252"/>
    </location>
</feature>